<accession>A0A0E9P6Z9</accession>
<organism evidence="1">
    <name type="scientific">Anguilla anguilla</name>
    <name type="common">European freshwater eel</name>
    <name type="synonym">Muraena anguilla</name>
    <dbReference type="NCBI Taxonomy" id="7936"/>
    <lineage>
        <taxon>Eukaryota</taxon>
        <taxon>Metazoa</taxon>
        <taxon>Chordata</taxon>
        <taxon>Craniata</taxon>
        <taxon>Vertebrata</taxon>
        <taxon>Euteleostomi</taxon>
        <taxon>Actinopterygii</taxon>
        <taxon>Neopterygii</taxon>
        <taxon>Teleostei</taxon>
        <taxon>Anguilliformes</taxon>
        <taxon>Anguillidae</taxon>
        <taxon>Anguilla</taxon>
    </lineage>
</organism>
<proteinExistence type="predicted"/>
<dbReference type="AlphaFoldDB" id="A0A0E9P6Z9"/>
<reference evidence="1" key="2">
    <citation type="journal article" date="2015" name="Fish Shellfish Immunol.">
        <title>Early steps in the European eel (Anguilla anguilla)-Vibrio vulnificus interaction in the gills: Role of the RtxA13 toxin.</title>
        <authorList>
            <person name="Callol A."/>
            <person name="Pajuelo D."/>
            <person name="Ebbesson L."/>
            <person name="Teles M."/>
            <person name="MacKenzie S."/>
            <person name="Amaro C."/>
        </authorList>
    </citation>
    <scope>NUCLEOTIDE SEQUENCE</scope>
</reference>
<reference evidence="1" key="1">
    <citation type="submission" date="2014-11" db="EMBL/GenBank/DDBJ databases">
        <authorList>
            <person name="Amaro Gonzalez C."/>
        </authorList>
    </citation>
    <scope>NUCLEOTIDE SEQUENCE</scope>
</reference>
<evidence type="ECO:0000313" key="1">
    <source>
        <dbReference type="EMBL" id="JAH00072.1"/>
    </source>
</evidence>
<protein>
    <submittedName>
        <fullName evidence="1">Uncharacterized protein</fullName>
    </submittedName>
</protein>
<name>A0A0E9P6Z9_ANGAN</name>
<sequence>MCAVRQLRDPTWEMWLMEDSILLSWDAWMSSSCSTLLAKALIW</sequence>
<dbReference type="EMBL" id="GBXM01108505">
    <property type="protein sequence ID" value="JAH00072.1"/>
    <property type="molecule type" value="Transcribed_RNA"/>
</dbReference>